<dbReference type="AlphaFoldDB" id="A0AAN5CEQ1"/>
<reference evidence="3" key="1">
    <citation type="submission" date="2022-10" db="EMBL/GenBank/DDBJ databases">
        <title>Genome assembly of Pristionchus species.</title>
        <authorList>
            <person name="Yoshida K."/>
            <person name="Sommer R.J."/>
        </authorList>
    </citation>
    <scope>NUCLEOTIDE SEQUENCE [LARGE SCALE GENOMIC DNA]</scope>
    <source>
        <strain evidence="3">RS5460</strain>
    </source>
</reference>
<feature type="transmembrane region" description="Helical" evidence="1">
    <location>
        <begin position="7"/>
        <end position="29"/>
    </location>
</feature>
<comment type="caution">
    <text evidence="2">The sequence shown here is derived from an EMBL/GenBank/DDBJ whole genome shotgun (WGS) entry which is preliminary data.</text>
</comment>
<evidence type="ECO:0000313" key="3">
    <source>
        <dbReference type="Proteomes" id="UP001328107"/>
    </source>
</evidence>
<evidence type="ECO:0000313" key="2">
    <source>
        <dbReference type="EMBL" id="GMR40937.1"/>
    </source>
</evidence>
<proteinExistence type="predicted"/>
<feature type="non-terminal residue" evidence="2">
    <location>
        <position position="117"/>
    </location>
</feature>
<name>A0AAN5CEQ1_9BILA</name>
<protein>
    <submittedName>
        <fullName evidence="2">Uncharacterized protein</fullName>
    </submittedName>
</protein>
<keyword evidence="3" id="KW-1185">Reference proteome</keyword>
<accession>A0AAN5CEQ1</accession>
<sequence>VQQRKSLFILDFTICMFLNLFLLFFNLFLQDFYLLIRCFAQLVVPFLQFLHLIFNLLDGLVVSLQLLFQAYRIFSLFPQLFLQSFHPLLRESVLSSNLLTSLAQLSLGLVEFSLGVI</sequence>
<dbReference type="Proteomes" id="UP001328107">
    <property type="component" value="Unassembled WGS sequence"/>
</dbReference>
<keyword evidence="1" id="KW-1133">Transmembrane helix</keyword>
<organism evidence="2 3">
    <name type="scientific">Pristionchus mayeri</name>
    <dbReference type="NCBI Taxonomy" id="1317129"/>
    <lineage>
        <taxon>Eukaryota</taxon>
        <taxon>Metazoa</taxon>
        <taxon>Ecdysozoa</taxon>
        <taxon>Nematoda</taxon>
        <taxon>Chromadorea</taxon>
        <taxon>Rhabditida</taxon>
        <taxon>Rhabditina</taxon>
        <taxon>Diplogasteromorpha</taxon>
        <taxon>Diplogasteroidea</taxon>
        <taxon>Neodiplogasteridae</taxon>
        <taxon>Pristionchus</taxon>
    </lineage>
</organism>
<keyword evidence="1" id="KW-0472">Membrane</keyword>
<evidence type="ECO:0000256" key="1">
    <source>
        <dbReference type="SAM" id="Phobius"/>
    </source>
</evidence>
<keyword evidence="1" id="KW-0812">Transmembrane</keyword>
<feature type="non-terminal residue" evidence="2">
    <location>
        <position position="1"/>
    </location>
</feature>
<gene>
    <name evidence="2" type="ORF">PMAYCL1PPCAC_11132</name>
</gene>
<dbReference type="EMBL" id="BTRK01000003">
    <property type="protein sequence ID" value="GMR40937.1"/>
    <property type="molecule type" value="Genomic_DNA"/>
</dbReference>
<feature type="transmembrane region" description="Helical" evidence="1">
    <location>
        <begin position="49"/>
        <end position="68"/>
    </location>
</feature>